<accession>A0A3T1D3T8</accession>
<dbReference type="Proteomes" id="UP000289856">
    <property type="component" value="Chromosome"/>
</dbReference>
<name>A0A3T1D3T8_9BACL</name>
<organism evidence="2 3">
    <name type="scientific">Cohnella abietis</name>
    <dbReference type="NCBI Taxonomy" id="2507935"/>
    <lineage>
        <taxon>Bacteria</taxon>
        <taxon>Bacillati</taxon>
        <taxon>Bacillota</taxon>
        <taxon>Bacilli</taxon>
        <taxon>Bacillales</taxon>
        <taxon>Paenibacillaceae</taxon>
        <taxon>Cohnella</taxon>
    </lineage>
</organism>
<keyword evidence="1" id="KW-0812">Transmembrane</keyword>
<sequence length="117" mass="12630">MVQRIRRMGSSMKFSTLSLISVGAVLLLHLAHLVSASFLAGTSVTMHSHHGEAGGNSPVMEMIKLAVYVGNAISIYFAVRQLAFAWKNRGSSTFHTYLCSAISILVLVIGIGSFYIL</sequence>
<evidence type="ECO:0000313" key="2">
    <source>
        <dbReference type="EMBL" id="BBI32786.1"/>
    </source>
</evidence>
<dbReference type="OrthoDB" id="2646585at2"/>
<reference evidence="2 3" key="1">
    <citation type="submission" date="2019-01" db="EMBL/GenBank/DDBJ databases">
        <title>Complete genome sequence of Cohnella hallensis HS21 isolated from Korean fir (Abies koreana) rhizospheric soil.</title>
        <authorList>
            <person name="Jiang L."/>
            <person name="Kang S.W."/>
            <person name="Kim S."/>
            <person name="Jung J."/>
            <person name="Kim C.Y."/>
            <person name="Kim D.H."/>
            <person name="Kim S.W."/>
            <person name="Lee J."/>
        </authorList>
    </citation>
    <scope>NUCLEOTIDE SEQUENCE [LARGE SCALE GENOMIC DNA]</scope>
    <source>
        <strain evidence="2 3">HS21</strain>
    </source>
</reference>
<feature type="transmembrane region" description="Helical" evidence="1">
    <location>
        <begin position="97"/>
        <end position="116"/>
    </location>
</feature>
<proteinExistence type="predicted"/>
<evidence type="ECO:0000256" key="1">
    <source>
        <dbReference type="SAM" id="Phobius"/>
    </source>
</evidence>
<evidence type="ECO:0000313" key="3">
    <source>
        <dbReference type="Proteomes" id="UP000289856"/>
    </source>
</evidence>
<gene>
    <name evidence="2" type="ORF">KCTCHS21_21850</name>
</gene>
<keyword evidence="1" id="KW-0472">Membrane</keyword>
<keyword evidence="1" id="KW-1133">Transmembrane helix</keyword>
<feature type="transmembrane region" description="Helical" evidence="1">
    <location>
        <begin position="65"/>
        <end position="85"/>
    </location>
</feature>
<dbReference type="RefSeq" id="WP_130607573.1">
    <property type="nucleotide sequence ID" value="NZ_AP019400.1"/>
</dbReference>
<dbReference type="EMBL" id="AP019400">
    <property type="protein sequence ID" value="BBI32786.1"/>
    <property type="molecule type" value="Genomic_DNA"/>
</dbReference>
<dbReference type="KEGG" id="cohn:KCTCHS21_21850"/>
<dbReference type="AlphaFoldDB" id="A0A3T1D3T8"/>
<protein>
    <submittedName>
        <fullName evidence="2">Uncharacterized protein</fullName>
    </submittedName>
</protein>
<keyword evidence="3" id="KW-1185">Reference proteome</keyword>